<comment type="subcellular location">
    <subcellularLocation>
        <location evidence="1">Membrane</location>
        <topology evidence="1">Single-pass membrane protein</topology>
    </subcellularLocation>
</comment>
<keyword evidence="6" id="KW-1185">Reference proteome</keyword>
<evidence type="ECO:0000256" key="3">
    <source>
        <dbReference type="SAM" id="Phobius"/>
    </source>
</evidence>
<feature type="transmembrane region" description="Helical" evidence="3">
    <location>
        <begin position="212"/>
        <end position="230"/>
    </location>
</feature>
<feature type="transmembrane region" description="Helical" evidence="3">
    <location>
        <begin position="185"/>
        <end position="206"/>
    </location>
</feature>
<proteinExistence type="inferred from homology"/>
<gene>
    <name evidence="5" type="ORF">SAMN05192542_101143</name>
</gene>
<reference evidence="6" key="1">
    <citation type="submission" date="2016-10" db="EMBL/GenBank/DDBJ databases">
        <authorList>
            <person name="Varghese N."/>
            <person name="Submissions S."/>
        </authorList>
    </citation>
    <scope>NUCLEOTIDE SEQUENCE [LARGE SCALE GENOMIC DNA]</scope>
    <source>
        <strain evidence="6">LMG 26416</strain>
    </source>
</reference>
<dbReference type="Proteomes" id="UP000199120">
    <property type="component" value="Unassembled WGS sequence"/>
</dbReference>
<evidence type="ECO:0000313" key="6">
    <source>
        <dbReference type="Proteomes" id="UP000199120"/>
    </source>
</evidence>
<feature type="domain" description="Band 7" evidence="4">
    <location>
        <begin position="308"/>
        <end position="520"/>
    </location>
</feature>
<dbReference type="GO" id="GO:0008233">
    <property type="term" value="F:peptidase activity"/>
    <property type="evidence" value="ECO:0007669"/>
    <property type="project" value="UniProtKB-KW"/>
</dbReference>
<dbReference type="InterPro" id="IPR036013">
    <property type="entry name" value="Band_7/SPFH_dom_sf"/>
</dbReference>
<dbReference type="SUPFAM" id="SSF117892">
    <property type="entry name" value="Band 7/SPFH domain"/>
    <property type="match status" value="1"/>
</dbReference>
<dbReference type="SMART" id="SM00244">
    <property type="entry name" value="PHB"/>
    <property type="match status" value="1"/>
</dbReference>
<dbReference type="Pfam" id="PF01145">
    <property type="entry name" value="Band_7"/>
    <property type="match status" value="1"/>
</dbReference>
<dbReference type="PANTHER" id="PTHR43327:SF10">
    <property type="entry name" value="STOMATIN-LIKE PROTEIN 2, MITOCHONDRIAL"/>
    <property type="match status" value="1"/>
</dbReference>
<evidence type="ECO:0000256" key="2">
    <source>
        <dbReference type="ARBA" id="ARBA00006971"/>
    </source>
</evidence>
<dbReference type="InterPro" id="IPR050710">
    <property type="entry name" value="Band7/mec-2_domain"/>
</dbReference>
<dbReference type="GO" id="GO:0006508">
    <property type="term" value="P:proteolysis"/>
    <property type="evidence" value="ECO:0007669"/>
    <property type="project" value="UniProtKB-KW"/>
</dbReference>
<keyword evidence="5" id="KW-0645">Protease</keyword>
<dbReference type="AlphaFoldDB" id="A0A1H7F503"/>
<dbReference type="RefSeq" id="WP_244283976.1">
    <property type="nucleotide sequence ID" value="NZ_FNSR01000003.1"/>
</dbReference>
<comment type="similarity">
    <text evidence="2">Belongs to the band 7/mec-2 family. HflK subfamily.</text>
</comment>
<evidence type="ECO:0000313" key="5">
    <source>
        <dbReference type="EMBL" id="SEK20447.1"/>
    </source>
</evidence>
<name>A0A1H7F503_9BURK</name>
<feature type="transmembrane region" description="Helical" evidence="3">
    <location>
        <begin position="48"/>
        <end position="70"/>
    </location>
</feature>
<keyword evidence="3" id="KW-1133">Transmembrane helix</keyword>
<sequence>MRHGNRGTDHHRVPEAETYAHLAGASFVLAAVLAIFACSGTLGAEFRWIAPLAAAALNVLLVAVAAQLAAEPQSPPPAAPTGPTDWNLLRASWWRAAPDFARAALRTVRWWPWCVLIGATFSLLLCAATWFVFGQRPLAWSPSAHGAVVLACAAALVLAFVTLVAERLFAARANANHADAVLAGALRVVLVTALVGAACAALYAWASVDARWLAWAAALLPAAIACEYAVRAALTWFMPPSASATPVQVVDSTIAHWLMRPPASPAELGASLRRRYGIDLRQSWVLYSTVRMLPAVCVALVTVAWLLSGVTILQPDQRAVYERFGAPVAVWQPGLHAGLPWPFGQAQVLDNGAVRQIVVSSGADAMDDGGDGSAAAPPIDADARTPEQLDRLWDVVHPWETTQVIAGGNSQQQNFEIVSADVRLDYRVGASDADARASLYRAADVPAVVRAVANREVVRYLASHTLDALIEARQTVIAERLRRAVQQQLDTLGSGIEVVAVVIESVHPPAGVSAAWHDVQAAQIRAAASVAQSRALAAGLMGQAQEQAQTGIAAASAAAAETLATARAQQTTFAADIAAGQAGGRAFAFEYYLHNLQKGLQNANLTVIDDRLVTGNRATIDLRSYNAGDAAGAKRLY</sequence>
<feature type="transmembrane region" description="Helical" evidence="3">
    <location>
        <begin position="20"/>
        <end position="42"/>
    </location>
</feature>
<accession>A0A1H7F503</accession>
<keyword evidence="5" id="KW-0378">Hydrolase</keyword>
<dbReference type="STRING" id="416943.SAMN05445871_6123"/>
<dbReference type="InterPro" id="IPR001107">
    <property type="entry name" value="Band_7"/>
</dbReference>
<keyword evidence="3" id="KW-0812">Transmembrane</keyword>
<protein>
    <submittedName>
        <fullName evidence="5">Regulator of protease activity HflC, stomatin/prohibitin superfamily</fullName>
    </submittedName>
</protein>
<evidence type="ECO:0000256" key="1">
    <source>
        <dbReference type="ARBA" id="ARBA00004167"/>
    </source>
</evidence>
<feature type="transmembrane region" description="Helical" evidence="3">
    <location>
        <begin position="145"/>
        <end position="165"/>
    </location>
</feature>
<dbReference type="InterPro" id="IPR010201">
    <property type="entry name" value="HflK"/>
</dbReference>
<dbReference type="CDD" id="cd03404">
    <property type="entry name" value="SPFH_HflK"/>
    <property type="match status" value="1"/>
</dbReference>
<organism evidence="5 6">
    <name type="scientific">Paraburkholderia caballeronis</name>
    <dbReference type="NCBI Taxonomy" id="416943"/>
    <lineage>
        <taxon>Bacteria</taxon>
        <taxon>Pseudomonadati</taxon>
        <taxon>Pseudomonadota</taxon>
        <taxon>Betaproteobacteria</taxon>
        <taxon>Burkholderiales</taxon>
        <taxon>Burkholderiaceae</taxon>
        <taxon>Paraburkholderia</taxon>
    </lineage>
</organism>
<dbReference type="GO" id="GO:0016020">
    <property type="term" value="C:membrane"/>
    <property type="evidence" value="ECO:0007669"/>
    <property type="project" value="UniProtKB-SubCell"/>
</dbReference>
<feature type="transmembrane region" description="Helical" evidence="3">
    <location>
        <begin position="110"/>
        <end position="133"/>
    </location>
</feature>
<keyword evidence="3" id="KW-0472">Membrane</keyword>
<feature type="transmembrane region" description="Helical" evidence="3">
    <location>
        <begin position="284"/>
        <end position="307"/>
    </location>
</feature>
<dbReference type="EMBL" id="FOAJ01000001">
    <property type="protein sequence ID" value="SEK20447.1"/>
    <property type="molecule type" value="Genomic_DNA"/>
</dbReference>
<evidence type="ECO:0000259" key="4">
    <source>
        <dbReference type="SMART" id="SM00244"/>
    </source>
</evidence>
<dbReference type="PANTHER" id="PTHR43327">
    <property type="entry name" value="STOMATIN-LIKE PROTEIN 2, MITOCHONDRIAL"/>
    <property type="match status" value="1"/>
</dbReference>
<dbReference type="Gene3D" id="3.30.479.30">
    <property type="entry name" value="Band 7 domain"/>
    <property type="match status" value="1"/>
</dbReference>